<gene>
    <name evidence="1" type="ORF">ACFQGO_07470</name>
</gene>
<accession>A0ABW1B328</accession>
<reference evidence="2" key="1">
    <citation type="journal article" date="2019" name="Int. J. Syst. Evol. Microbiol.">
        <title>The Global Catalogue of Microorganisms (GCM) 10K type strain sequencing project: providing services to taxonomists for standard genome sequencing and annotation.</title>
        <authorList>
            <consortium name="The Broad Institute Genomics Platform"/>
            <consortium name="The Broad Institute Genome Sequencing Center for Infectious Disease"/>
            <person name="Wu L."/>
            <person name="Ma J."/>
        </authorList>
    </citation>
    <scope>NUCLEOTIDE SEQUENCE [LARGE SCALE GENOMIC DNA]</scope>
    <source>
        <strain evidence="2">JCM 9918</strain>
    </source>
</reference>
<dbReference type="EMBL" id="JBHSNZ010000004">
    <property type="protein sequence ID" value="MFC5807349.1"/>
    <property type="molecule type" value="Genomic_DNA"/>
</dbReference>
<sequence>MPPSSQATTTNSPPIVPISVLVVLTVRHCSAQTIGYDCAHTSLLPRPQLR</sequence>
<comment type="caution">
    <text evidence="1">The sequence shown here is derived from an EMBL/GenBank/DDBJ whole genome shotgun (WGS) entry which is preliminary data.</text>
</comment>
<evidence type="ECO:0000313" key="1">
    <source>
        <dbReference type="EMBL" id="MFC5807349.1"/>
    </source>
</evidence>
<keyword evidence="2" id="KW-1185">Reference proteome</keyword>
<proteinExistence type="predicted"/>
<name>A0ABW1B328_9ACTN</name>
<evidence type="ECO:0000313" key="2">
    <source>
        <dbReference type="Proteomes" id="UP001596112"/>
    </source>
</evidence>
<organism evidence="1 2">
    <name type="scientific">Streptomyces heilongjiangensis</name>
    <dbReference type="NCBI Taxonomy" id="945052"/>
    <lineage>
        <taxon>Bacteria</taxon>
        <taxon>Bacillati</taxon>
        <taxon>Actinomycetota</taxon>
        <taxon>Actinomycetes</taxon>
        <taxon>Kitasatosporales</taxon>
        <taxon>Streptomycetaceae</taxon>
        <taxon>Streptomyces</taxon>
    </lineage>
</organism>
<protein>
    <submittedName>
        <fullName evidence="1">Uncharacterized protein</fullName>
    </submittedName>
</protein>
<dbReference type="RefSeq" id="WP_272168963.1">
    <property type="nucleotide sequence ID" value="NZ_JAQOSL010000006.1"/>
</dbReference>
<dbReference type="Proteomes" id="UP001596112">
    <property type="component" value="Unassembled WGS sequence"/>
</dbReference>